<keyword evidence="4" id="KW-0677">Repeat</keyword>
<keyword evidence="6" id="KW-0539">Nucleus</keyword>
<evidence type="ECO:0000256" key="8">
    <source>
        <dbReference type="ARBA" id="ARBA00032140"/>
    </source>
</evidence>
<protein>
    <recommendedName>
        <fullName evidence="2">Pre-mRNA-processing factor 6</fullName>
    </recommendedName>
    <alternativeName>
        <fullName evidence="8">PRP6 homolog</fullName>
    </alternativeName>
    <alternativeName>
        <fullName evidence="7">U5 snRNP-associated 102 kDa protein</fullName>
    </alternativeName>
</protein>
<evidence type="ECO:0000256" key="4">
    <source>
        <dbReference type="ARBA" id="ARBA00022737"/>
    </source>
</evidence>
<dbReference type="SUPFAM" id="SSF48452">
    <property type="entry name" value="TPR-like"/>
    <property type="match status" value="3"/>
</dbReference>
<dbReference type="SMART" id="SM00028">
    <property type="entry name" value="TPR"/>
    <property type="match status" value="3"/>
</dbReference>
<comment type="function">
    <text evidence="9">Involved in pre-mRNA splicing as component of the U4/U6-U5 tri-snRNP complex, one of the building blocks of the spliceosome. Enhances dihydrotestosterone-induced transactivation activity of AR, as well as dexamethasone-induced transactivation activity of NR3C1, but does not affect estrogen-induced transactivation.</text>
</comment>
<dbReference type="InterPro" id="IPR045075">
    <property type="entry name" value="Syf1-like"/>
</dbReference>
<dbReference type="GO" id="GO:0046540">
    <property type="term" value="C:U4/U6 x U5 tri-snRNP complex"/>
    <property type="evidence" value="ECO:0007669"/>
    <property type="project" value="TreeGrafter"/>
</dbReference>
<evidence type="ECO:0000256" key="1">
    <source>
        <dbReference type="ARBA" id="ARBA00004123"/>
    </source>
</evidence>
<feature type="compositionally biased region" description="Acidic residues" evidence="12">
    <location>
        <begin position="65"/>
        <end position="78"/>
    </location>
</feature>
<feature type="compositionally biased region" description="Basic and acidic residues" evidence="12">
    <location>
        <begin position="44"/>
        <end position="64"/>
    </location>
</feature>
<evidence type="ECO:0000256" key="5">
    <source>
        <dbReference type="ARBA" id="ARBA00023187"/>
    </source>
</evidence>
<gene>
    <name evidence="14" type="ORF">GBAR_LOCUS1329</name>
</gene>
<dbReference type="PANTHER" id="PTHR11246">
    <property type="entry name" value="PRE-MRNA SPLICING FACTOR"/>
    <property type="match status" value="1"/>
</dbReference>
<dbReference type="Gene3D" id="1.25.40.10">
    <property type="entry name" value="Tetratricopeptide repeat domain"/>
    <property type="match status" value="4"/>
</dbReference>
<keyword evidence="11" id="KW-0175">Coiled coil</keyword>
<evidence type="ECO:0000256" key="6">
    <source>
        <dbReference type="ARBA" id="ARBA00023242"/>
    </source>
</evidence>
<proteinExistence type="predicted"/>
<organism evidence="14 15">
    <name type="scientific">Geodia barretti</name>
    <name type="common">Barrett's horny sponge</name>
    <dbReference type="NCBI Taxonomy" id="519541"/>
    <lineage>
        <taxon>Eukaryota</taxon>
        <taxon>Metazoa</taxon>
        <taxon>Porifera</taxon>
        <taxon>Demospongiae</taxon>
        <taxon>Heteroscleromorpha</taxon>
        <taxon>Tetractinellida</taxon>
        <taxon>Astrophorina</taxon>
        <taxon>Geodiidae</taxon>
        <taxon>Geodia</taxon>
    </lineage>
</organism>
<dbReference type="Pfam" id="PF14559">
    <property type="entry name" value="TPR_19"/>
    <property type="match status" value="1"/>
</dbReference>
<keyword evidence="10" id="KW-0802">TPR repeat</keyword>
<feature type="coiled-coil region" evidence="11">
    <location>
        <begin position="114"/>
        <end position="148"/>
    </location>
</feature>
<comment type="subcellular location">
    <subcellularLocation>
        <location evidence="1">Nucleus</location>
    </subcellularLocation>
</comment>
<evidence type="ECO:0000256" key="10">
    <source>
        <dbReference type="PROSITE-ProRule" id="PRU00339"/>
    </source>
</evidence>
<evidence type="ECO:0000259" key="13">
    <source>
        <dbReference type="Pfam" id="PF06424"/>
    </source>
</evidence>
<comment type="caution">
    <text evidence="14">The sequence shown here is derived from an EMBL/GenBank/DDBJ whole genome shotgun (WGS) entry which is preliminary data.</text>
</comment>
<feature type="repeat" description="TPR" evidence="10">
    <location>
        <begin position="839"/>
        <end position="872"/>
    </location>
</feature>
<feature type="domain" description="PRP1 splicing factor N-terminal" evidence="13">
    <location>
        <begin position="18"/>
        <end position="169"/>
    </location>
</feature>
<dbReference type="Pfam" id="PF13432">
    <property type="entry name" value="TPR_16"/>
    <property type="match status" value="1"/>
</dbReference>
<reference evidence="14" key="1">
    <citation type="submission" date="2023-03" db="EMBL/GenBank/DDBJ databases">
        <authorList>
            <person name="Steffen K."/>
            <person name="Cardenas P."/>
        </authorList>
    </citation>
    <scope>NUCLEOTIDE SEQUENCE</scope>
</reference>
<dbReference type="GO" id="GO:0000244">
    <property type="term" value="P:spliceosomal tri-snRNP complex assembly"/>
    <property type="evidence" value="ECO:0007669"/>
    <property type="project" value="TreeGrafter"/>
</dbReference>
<evidence type="ECO:0000256" key="7">
    <source>
        <dbReference type="ARBA" id="ARBA00031070"/>
    </source>
</evidence>
<dbReference type="PANTHER" id="PTHR11246:SF1">
    <property type="entry name" value="PRE-MRNA-PROCESSING FACTOR 6"/>
    <property type="match status" value="1"/>
</dbReference>
<evidence type="ECO:0000313" key="14">
    <source>
        <dbReference type="EMBL" id="CAI7993812.1"/>
    </source>
</evidence>
<evidence type="ECO:0000256" key="3">
    <source>
        <dbReference type="ARBA" id="ARBA00022664"/>
    </source>
</evidence>
<dbReference type="GO" id="GO:0071013">
    <property type="term" value="C:catalytic step 2 spliceosome"/>
    <property type="evidence" value="ECO:0007669"/>
    <property type="project" value="TreeGrafter"/>
</dbReference>
<dbReference type="AlphaFoldDB" id="A0AA35W2K8"/>
<dbReference type="InterPro" id="IPR003107">
    <property type="entry name" value="HAT"/>
</dbReference>
<evidence type="ECO:0000256" key="9">
    <source>
        <dbReference type="ARBA" id="ARBA00046247"/>
    </source>
</evidence>
<keyword evidence="5" id="KW-0508">mRNA splicing</keyword>
<sequence length="939" mass="106002">MSSAQVSKQRKAFLSQAPPPGYVPGLGRGATGFTTRSDIGPAREAGDISDERHPRPGKKSKTDDDDRSDEEDLNEANFDEFNGYGGSLFSSGPYDADDREADRIYNSIDSHMDKRRKERREKRFQEEIEKFRQERPKIQQQFSDLKRALSRVSNDEWLSIPDVGDARNKRERNPHVRPDRYTPVPDTVLQRAINQTGRHNTLSAAQLAGGYITPYPGTLTQIGGTITPGFATSTHIDLKQIGEARNSMLGVKLDQVSDSVSGQTVVDPKGYLTDLNSITPQSTGDINDVKKARLLLKSVITTNPSHAPGWIASARLEEVTGHIQKARNIVMQGCDACPKNEDVWLEATRLQPDDQAKAVIAQSIRQLPQSVKLWIKATELETEVSAKRSVLRKALEQIPTSVRVWKAAIELEEVEDAKILLNRAVECCPLSVELWLALGRLESYENARKVLNKARENIPTDRLIWITASKLEESQENLHMVPKIIERALSSLQANLVEINRDQWITDAEECENSGSVHTAQAIIHAVISIGVEDEDRLDQWVEDAESCTAHEAYQCARAIHAHMLKVFPSKKNVWLRAAYFEKSHGSRQQLEELLQKAVAHCPKAEVLWLMGAKSKWLSGDVPAARSILALAFQANPNSEEIWLAAVKLESESGEFERARRLLEKARSSAGTGRVMMKSAKLEWVLKDLTKARELLEEALEKHPDFAKLWMMRGQLEEERGDIAVARDIYNRGVKKIPNSVPIWLLLSRLEERNNNITKARSILENARHKNLQTPELWLEAVRVEVRGEKKSIGMGLMAKALQECPSSGILWAEAIFMELRPQRKTKSVDALKKCEHDAHVLLAVAKLFWTERKISKGREWFQRAIKIDPDLGDTWAYFYKFEQQHGTEAQQEAVRKRCNVAEPRHGEAWCAVSKDMKNWQKHTDQLLPLVANSLPIPM</sequence>
<feature type="region of interest" description="Disordered" evidence="12">
    <location>
        <begin position="1"/>
        <end position="96"/>
    </location>
</feature>
<dbReference type="PROSITE" id="PS50005">
    <property type="entry name" value="TPR"/>
    <property type="match status" value="1"/>
</dbReference>
<evidence type="ECO:0000313" key="15">
    <source>
        <dbReference type="Proteomes" id="UP001174909"/>
    </source>
</evidence>
<dbReference type="FunFam" id="1.25.40.10:FF:000429">
    <property type="entry name" value="Pre-mRNA-processing factor 6, putative"/>
    <property type="match status" value="1"/>
</dbReference>
<dbReference type="InterPro" id="IPR011990">
    <property type="entry name" value="TPR-like_helical_dom_sf"/>
</dbReference>
<accession>A0AA35W2K8</accession>
<evidence type="ECO:0000256" key="2">
    <source>
        <dbReference type="ARBA" id="ARBA00020235"/>
    </source>
</evidence>
<name>A0AA35W2K8_GEOBA</name>
<dbReference type="EMBL" id="CASHTH010000199">
    <property type="protein sequence ID" value="CAI7993812.1"/>
    <property type="molecule type" value="Genomic_DNA"/>
</dbReference>
<evidence type="ECO:0000256" key="11">
    <source>
        <dbReference type="SAM" id="Coils"/>
    </source>
</evidence>
<dbReference type="FunFam" id="1.25.40.10:FF:000649">
    <property type="entry name" value="mRNA splicing factor (Prp1/Zer1), putative"/>
    <property type="match status" value="1"/>
</dbReference>
<dbReference type="Proteomes" id="UP001174909">
    <property type="component" value="Unassembled WGS sequence"/>
</dbReference>
<dbReference type="Pfam" id="PF06424">
    <property type="entry name" value="PRP1_N"/>
    <property type="match status" value="1"/>
</dbReference>
<keyword evidence="3" id="KW-0507">mRNA processing</keyword>
<dbReference type="InterPro" id="IPR019734">
    <property type="entry name" value="TPR_rpt"/>
</dbReference>
<dbReference type="InterPro" id="IPR010491">
    <property type="entry name" value="PRP1_N"/>
</dbReference>
<evidence type="ECO:0000256" key="12">
    <source>
        <dbReference type="SAM" id="MobiDB-lite"/>
    </source>
</evidence>
<dbReference type="FunFam" id="1.25.40.10:FF:000058">
    <property type="entry name" value="Pre-mRNA processing factor 6"/>
    <property type="match status" value="1"/>
</dbReference>
<dbReference type="SMART" id="SM00386">
    <property type="entry name" value="HAT"/>
    <property type="match status" value="13"/>
</dbReference>
<keyword evidence="15" id="KW-1185">Reference proteome</keyword>